<keyword evidence="4" id="KW-1185">Reference proteome</keyword>
<keyword evidence="2" id="KW-0812">Transmembrane</keyword>
<keyword evidence="2" id="KW-0472">Membrane</keyword>
<proteinExistence type="predicted"/>
<protein>
    <submittedName>
        <fullName evidence="3">Uncharacterized protein</fullName>
    </submittedName>
</protein>
<feature type="region of interest" description="Disordered" evidence="1">
    <location>
        <begin position="51"/>
        <end position="85"/>
    </location>
</feature>
<evidence type="ECO:0000256" key="2">
    <source>
        <dbReference type="SAM" id="Phobius"/>
    </source>
</evidence>
<feature type="transmembrane region" description="Helical" evidence="2">
    <location>
        <begin position="295"/>
        <end position="313"/>
    </location>
</feature>
<feature type="compositionally biased region" description="Low complexity" evidence="1">
    <location>
        <begin position="53"/>
        <end position="65"/>
    </location>
</feature>
<name>A0ABR1B5N2_POLSC</name>
<evidence type="ECO:0000313" key="3">
    <source>
        <dbReference type="EMBL" id="KAK6635244.1"/>
    </source>
</evidence>
<feature type="transmembrane region" description="Helical" evidence="2">
    <location>
        <begin position="198"/>
        <end position="221"/>
    </location>
</feature>
<sequence length="346" mass="39405">MAAGNDGEIHFVSLDFRVWFVAFTCLVTVEITTATSVEIVTPVGFTTTEKEVTTTTEAPKTTTTSKPKHVKSPPPKSNSFDWPSNDSYIQAYMGLHRRRPSKRNDGYGPPDASYNTVIRSSVMPDSRYPSLTLTNQEEWAQSRPQSYLPPSYSFPTYRPYEGSPSMSQWQGKPYSSPPTSDLFGLIPKKLSLKLIFKIILKLVLFKMIVKFIAVICLLLFLPALKSKESDRGNSAGDDEFRKTQHLNDVTGFIWNSIQDWTYGQQQDDDEEEEDELETIKKIADLADMEPPTPPAYRAVVFLRMCVAFVERLVGFMMSQLKRKNEGHQEHWTTSVFKKLSSFMHRI</sequence>
<dbReference type="Proteomes" id="UP001359485">
    <property type="component" value="Unassembled WGS sequence"/>
</dbReference>
<comment type="caution">
    <text evidence="3">The sequence shown here is derived from an EMBL/GenBank/DDBJ whole genome shotgun (WGS) entry which is preliminary data.</text>
</comment>
<evidence type="ECO:0000313" key="4">
    <source>
        <dbReference type="Proteomes" id="UP001359485"/>
    </source>
</evidence>
<accession>A0ABR1B5N2</accession>
<reference evidence="3 4" key="1">
    <citation type="submission" date="2023-09" db="EMBL/GenBank/DDBJ databases">
        <title>Genomes of two closely related lineages of the louse Polyplax serrata with different host specificities.</title>
        <authorList>
            <person name="Martinu J."/>
            <person name="Tarabai H."/>
            <person name="Stefka J."/>
            <person name="Hypsa V."/>
        </authorList>
    </citation>
    <scope>NUCLEOTIDE SEQUENCE [LARGE SCALE GENOMIC DNA]</scope>
    <source>
        <strain evidence="3">98ZLc_SE</strain>
    </source>
</reference>
<evidence type="ECO:0000256" key="1">
    <source>
        <dbReference type="SAM" id="MobiDB-lite"/>
    </source>
</evidence>
<keyword evidence="2" id="KW-1133">Transmembrane helix</keyword>
<organism evidence="3 4">
    <name type="scientific">Polyplax serrata</name>
    <name type="common">Common mouse louse</name>
    <dbReference type="NCBI Taxonomy" id="468196"/>
    <lineage>
        <taxon>Eukaryota</taxon>
        <taxon>Metazoa</taxon>
        <taxon>Ecdysozoa</taxon>
        <taxon>Arthropoda</taxon>
        <taxon>Hexapoda</taxon>
        <taxon>Insecta</taxon>
        <taxon>Pterygota</taxon>
        <taxon>Neoptera</taxon>
        <taxon>Paraneoptera</taxon>
        <taxon>Psocodea</taxon>
        <taxon>Troctomorpha</taxon>
        <taxon>Phthiraptera</taxon>
        <taxon>Anoplura</taxon>
        <taxon>Polyplacidae</taxon>
        <taxon>Polyplax</taxon>
    </lineage>
</organism>
<dbReference type="EMBL" id="JAWJWF010000003">
    <property type="protein sequence ID" value="KAK6635244.1"/>
    <property type="molecule type" value="Genomic_DNA"/>
</dbReference>
<gene>
    <name evidence="3" type="ORF">RUM44_000495</name>
</gene>